<name>A0ABV6UPW1_9ACTN</name>
<sequence length="184" mass="20432">MGTIGDSLDRAAEDTFTRKPPVSTAARVGFLVKQLGTTRATAQLLGVSQRSVERYLKGTRRHPPQAIATRIDAEVKRRWQPLIRRRAVKRAVDTGGITVETRARFGFTAAPGSTDDPRLRRITEHLPPSYAQQLFDAHASGATEQQLAAIVAQGLQEMYFKDRGRRAQGLVVDLNTIDYLDLSY</sequence>
<accession>A0ABV6UPW1</accession>
<evidence type="ECO:0000313" key="1">
    <source>
        <dbReference type="EMBL" id="MFC1403477.1"/>
    </source>
</evidence>
<dbReference type="EMBL" id="JBHEZZ010000010">
    <property type="protein sequence ID" value="MFC1403477.1"/>
    <property type="molecule type" value="Genomic_DNA"/>
</dbReference>
<evidence type="ECO:0000313" key="2">
    <source>
        <dbReference type="Proteomes" id="UP001592528"/>
    </source>
</evidence>
<dbReference type="Proteomes" id="UP001592528">
    <property type="component" value="Unassembled WGS sequence"/>
</dbReference>
<dbReference type="NCBIfam" id="NF047541">
    <property type="entry name" value="telomere_Tpg"/>
    <property type="match status" value="1"/>
</dbReference>
<proteinExistence type="predicted"/>
<dbReference type="RefSeq" id="WP_030255167.1">
    <property type="nucleotide sequence ID" value="NZ_JBHEZZ010000010.1"/>
</dbReference>
<keyword evidence="2" id="KW-1185">Reference proteome</keyword>
<comment type="caution">
    <text evidence="1">The sequence shown here is derived from an EMBL/GenBank/DDBJ whole genome shotgun (WGS) entry which is preliminary data.</text>
</comment>
<dbReference type="InterPro" id="IPR058118">
    <property type="entry name" value="Tpg"/>
</dbReference>
<protein>
    <submittedName>
        <fullName evidence="1">XRE family transcriptional regulator</fullName>
    </submittedName>
</protein>
<organism evidence="1 2">
    <name type="scientific">Streptacidiphilus cavernicola</name>
    <dbReference type="NCBI Taxonomy" id="3342716"/>
    <lineage>
        <taxon>Bacteria</taxon>
        <taxon>Bacillati</taxon>
        <taxon>Actinomycetota</taxon>
        <taxon>Actinomycetes</taxon>
        <taxon>Kitasatosporales</taxon>
        <taxon>Streptomycetaceae</taxon>
        <taxon>Streptacidiphilus</taxon>
    </lineage>
</organism>
<reference evidence="1 2" key="1">
    <citation type="submission" date="2024-09" db="EMBL/GenBank/DDBJ databases">
        <authorList>
            <person name="Lee S.D."/>
        </authorList>
    </citation>
    <scope>NUCLEOTIDE SEQUENCE [LARGE SCALE GENOMIC DNA]</scope>
    <source>
        <strain evidence="1 2">N1-5</strain>
    </source>
</reference>
<gene>
    <name evidence="1" type="ORF">ACEZDJ_19490</name>
</gene>